<feature type="binding site" evidence="7">
    <location>
        <begin position="421"/>
        <end position="428"/>
    </location>
    <ligand>
        <name>ATP</name>
        <dbReference type="ChEBI" id="CHEBI:30616"/>
    </ligand>
</feature>
<evidence type="ECO:0000256" key="5">
    <source>
        <dbReference type="ARBA" id="ARBA00023125"/>
    </source>
</evidence>
<dbReference type="SUPFAM" id="SSF46785">
    <property type="entry name" value="Winged helix' DNA-binding domain"/>
    <property type="match status" value="1"/>
</dbReference>
<evidence type="ECO:0000313" key="10">
    <source>
        <dbReference type="EMBL" id="KRM26546.1"/>
    </source>
</evidence>
<evidence type="ECO:0000313" key="11">
    <source>
        <dbReference type="Proteomes" id="UP000050949"/>
    </source>
</evidence>
<dbReference type="InterPro" id="IPR036390">
    <property type="entry name" value="WH_DNA-bd_sf"/>
</dbReference>
<reference evidence="10 11" key="1">
    <citation type="journal article" date="2015" name="Genome Announc.">
        <title>Expanding the biotechnology potential of lactobacilli through comparative genomics of 213 strains and associated genera.</title>
        <authorList>
            <person name="Sun Z."/>
            <person name="Harris H.M."/>
            <person name="McCann A."/>
            <person name="Guo C."/>
            <person name="Argimon S."/>
            <person name="Zhang W."/>
            <person name="Yang X."/>
            <person name="Jeffery I.B."/>
            <person name="Cooney J.C."/>
            <person name="Kagawa T.F."/>
            <person name="Liu W."/>
            <person name="Song Y."/>
            <person name="Salvetti E."/>
            <person name="Wrobel A."/>
            <person name="Rasinkangas P."/>
            <person name="Parkhill J."/>
            <person name="Rea M.C."/>
            <person name="O'Sullivan O."/>
            <person name="Ritari J."/>
            <person name="Douillard F.P."/>
            <person name="Paul Ross R."/>
            <person name="Yang R."/>
            <person name="Briner A.E."/>
            <person name="Felis G.E."/>
            <person name="de Vos W.M."/>
            <person name="Barrangou R."/>
            <person name="Klaenhammer T.R."/>
            <person name="Caufield P.W."/>
            <person name="Cui Y."/>
            <person name="Zhang H."/>
            <person name="O'Toole P.W."/>
        </authorList>
    </citation>
    <scope>NUCLEOTIDE SEQUENCE [LARGE SCALE GENOMIC DNA]</scope>
    <source>
        <strain evidence="10 11">DSM 16991</strain>
    </source>
</reference>
<dbReference type="SUPFAM" id="SSF52540">
    <property type="entry name" value="P-loop containing nucleoside triphosphate hydrolases"/>
    <property type="match status" value="1"/>
</dbReference>
<evidence type="ECO:0000256" key="8">
    <source>
        <dbReference type="SAM" id="MobiDB-lite"/>
    </source>
</evidence>
<keyword evidence="5" id="KW-0238">DNA-binding</keyword>
<comment type="caution">
    <text evidence="10">The sequence shown here is derived from an EMBL/GenBank/DDBJ whole genome shotgun (WGS) entry which is preliminary data.</text>
</comment>
<dbReference type="CDD" id="cd01127">
    <property type="entry name" value="TrwB_TraG_TraD_VirD4"/>
    <property type="match status" value="1"/>
</dbReference>
<dbReference type="InterPro" id="IPR018541">
    <property type="entry name" value="Ftsk_gamma"/>
</dbReference>
<feature type="region of interest" description="Disordered" evidence="8">
    <location>
        <begin position="719"/>
        <end position="745"/>
    </location>
</feature>
<dbReference type="InterPro" id="IPR003593">
    <property type="entry name" value="AAA+_ATPase"/>
</dbReference>
<comment type="similarity">
    <text evidence="1">Belongs to the FtsK/SpoIIIE/SftA family.</text>
</comment>
<dbReference type="GO" id="GO:0003677">
    <property type="term" value="F:DNA binding"/>
    <property type="evidence" value="ECO:0007669"/>
    <property type="project" value="UniProtKB-KW"/>
</dbReference>
<dbReference type="AlphaFoldDB" id="A0A0R1X8X8"/>
<evidence type="ECO:0000256" key="4">
    <source>
        <dbReference type="ARBA" id="ARBA00022840"/>
    </source>
</evidence>
<dbReference type="InterPro" id="IPR036388">
    <property type="entry name" value="WH-like_DNA-bd_sf"/>
</dbReference>
<dbReference type="Gene3D" id="1.10.10.10">
    <property type="entry name" value="Winged helix-like DNA-binding domain superfamily/Winged helix DNA-binding domain"/>
    <property type="match status" value="1"/>
</dbReference>
<dbReference type="InterPro" id="IPR027417">
    <property type="entry name" value="P-loop_NTPase"/>
</dbReference>
<keyword evidence="4 7" id="KW-0067">ATP-binding</keyword>
<keyword evidence="3 7" id="KW-0547">Nucleotide-binding</keyword>
<dbReference type="PANTHER" id="PTHR22683">
    <property type="entry name" value="SPORULATION PROTEIN RELATED"/>
    <property type="match status" value="1"/>
</dbReference>
<evidence type="ECO:0000256" key="7">
    <source>
        <dbReference type="PROSITE-ProRule" id="PRU00289"/>
    </source>
</evidence>
<dbReference type="InterPro" id="IPR002543">
    <property type="entry name" value="FtsK_dom"/>
</dbReference>
<accession>A0A0R1X8X8</accession>
<proteinExistence type="inferred from homology"/>
<dbReference type="EMBL" id="AZFW01000071">
    <property type="protein sequence ID" value="KRM26546.1"/>
    <property type="molecule type" value="Genomic_DNA"/>
</dbReference>
<dbReference type="GO" id="GO:0005524">
    <property type="term" value="F:ATP binding"/>
    <property type="evidence" value="ECO:0007669"/>
    <property type="project" value="UniProtKB-UniRule"/>
</dbReference>
<dbReference type="Gene3D" id="3.30.980.40">
    <property type="match status" value="1"/>
</dbReference>
<feature type="compositionally biased region" description="Basic and acidic residues" evidence="8">
    <location>
        <begin position="121"/>
        <end position="132"/>
    </location>
</feature>
<dbReference type="PANTHER" id="PTHR22683:SF42">
    <property type="entry name" value="DNA TRANSLOCASE SFTA"/>
    <property type="match status" value="1"/>
</dbReference>
<dbReference type="Proteomes" id="UP000050949">
    <property type="component" value="Unassembled WGS sequence"/>
</dbReference>
<feature type="region of interest" description="Disordered" evidence="8">
    <location>
        <begin position="1"/>
        <end position="58"/>
    </location>
</feature>
<dbReference type="SMART" id="SM00843">
    <property type="entry name" value="Ftsk_gamma"/>
    <property type="match status" value="1"/>
</dbReference>
<dbReference type="Pfam" id="PF17854">
    <property type="entry name" value="FtsK_alpha"/>
    <property type="match status" value="1"/>
</dbReference>
<dbReference type="RefSeq" id="WP_027829240.1">
    <property type="nucleotide sequence ID" value="NZ_AUEH01000047.1"/>
</dbReference>
<dbReference type="PATRIC" id="fig|1122147.4.peg.3079"/>
<feature type="region of interest" description="Disordered" evidence="8">
    <location>
        <begin position="90"/>
        <end position="203"/>
    </location>
</feature>
<feature type="compositionally biased region" description="Low complexity" evidence="8">
    <location>
        <begin position="223"/>
        <end position="257"/>
    </location>
</feature>
<protein>
    <recommendedName>
        <fullName evidence="2">DNA translocase FtsK</fullName>
    </recommendedName>
</protein>
<evidence type="ECO:0000256" key="3">
    <source>
        <dbReference type="ARBA" id="ARBA00022741"/>
    </source>
</evidence>
<dbReference type="InterPro" id="IPR041027">
    <property type="entry name" value="FtsK_alpha"/>
</dbReference>
<feature type="compositionally biased region" description="Acidic residues" evidence="8">
    <location>
        <begin position="192"/>
        <end position="202"/>
    </location>
</feature>
<gene>
    <name evidence="10" type="ORF">FC91_GL002990</name>
</gene>
<sequence length="745" mass="80165">MAHYDGPAFYRRTPAQEPKKRTTPTAPTVRPRTAHRPVPRQHPAAAAPSPAPDDLTADYIPISNLHPFIYSDHKADPTMVAAFDKTPGQVFLFADPNDDVEEPIEPAPPEKTAADGPAAAGEEKPMPEREASAESDMPDETPAPAETPQPQPAESPGSAADETRSAHREADDAAESIRSSDPQEIEDSRESDTEETAADDDSVLGAFHMPDDLLKKALGPQQPAAAEPAAPATPKPAAAAMAPTGPAPTAATAHLPADSGKTTDYTGYRLPSTDLLRPVQDVDSTKDDEWVANQTGQLNATLKAFHVDGSVVHQTVGPTVTQFEIQLAPGVKVSKITALIDDLKLALAAQEIRIEAPIPGKRTVGIEIPNAKPRSVALKEIVDSTAFAQSLSPLTVALGIDLFGRPVVADLRKMPHGLIAGSTGSGKSVFINGILLSLLLKATPDQLQLLLIDPKAVELAPYNNLPHLLAPVISDPEEAVAALDWVVERMEQRYTQLVAAGVRNIEEFNQRAKAQREPEMQMPYIVVVIDELADLMMTTANAVQDSIARLTQKARAAGIHLLIATQRPSVDVLTGVIKNNIPTRIAFMVSSQVDSRTILDAQGADRLLGKGDMLYRANGSNHPLRLQGAYVTGDEIDRVTAAITAQAQADYVFTNQDLQKAATVTEEEDPLWDQVLDYVQHEDTISTSKLQRLFSVGYNRAANIIDHLEAKNLVSGPRGSKPRKVFYRGDADTAATAHQQDEEKE</sequence>
<comment type="subunit">
    <text evidence="6">Homohexamer. Forms a ring that surrounds DNA.</text>
</comment>
<evidence type="ECO:0000256" key="1">
    <source>
        <dbReference type="ARBA" id="ARBA00006474"/>
    </source>
</evidence>
<organism evidence="10 11">
    <name type="scientific">Schleiferilactobacillus harbinensis DSM 16991</name>
    <dbReference type="NCBI Taxonomy" id="1122147"/>
    <lineage>
        <taxon>Bacteria</taxon>
        <taxon>Bacillati</taxon>
        <taxon>Bacillota</taxon>
        <taxon>Bacilli</taxon>
        <taxon>Lactobacillales</taxon>
        <taxon>Lactobacillaceae</taxon>
        <taxon>Schleiferilactobacillus</taxon>
    </lineage>
</organism>
<dbReference type="PROSITE" id="PS50901">
    <property type="entry name" value="FTSK"/>
    <property type="match status" value="1"/>
</dbReference>
<feature type="compositionally biased region" description="Basic and acidic residues" evidence="8">
    <location>
        <begin position="161"/>
        <end position="171"/>
    </location>
</feature>
<dbReference type="Pfam" id="PF09397">
    <property type="entry name" value="FtsK_gamma"/>
    <property type="match status" value="1"/>
</dbReference>
<dbReference type="SMART" id="SM00382">
    <property type="entry name" value="AAA"/>
    <property type="match status" value="1"/>
</dbReference>
<evidence type="ECO:0000256" key="6">
    <source>
        <dbReference type="ARBA" id="ARBA00025923"/>
    </source>
</evidence>
<evidence type="ECO:0000259" key="9">
    <source>
        <dbReference type="PROSITE" id="PS50901"/>
    </source>
</evidence>
<dbReference type="OrthoDB" id="9807790at2"/>
<dbReference type="Gene3D" id="3.40.50.300">
    <property type="entry name" value="P-loop containing nucleotide triphosphate hydrolases"/>
    <property type="match status" value="1"/>
</dbReference>
<name>A0A0R1X8X8_9LACO</name>
<dbReference type="Pfam" id="PF01580">
    <property type="entry name" value="FtsK_SpoIIIE"/>
    <property type="match status" value="1"/>
</dbReference>
<dbReference type="InterPro" id="IPR050206">
    <property type="entry name" value="FtsK/SpoIIIE/SftA"/>
</dbReference>
<feature type="domain" description="FtsK" evidence="9">
    <location>
        <begin position="404"/>
        <end position="596"/>
    </location>
</feature>
<feature type="region of interest" description="Disordered" evidence="8">
    <location>
        <begin position="220"/>
        <end position="269"/>
    </location>
</feature>
<evidence type="ECO:0000256" key="2">
    <source>
        <dbReference type="ARBA" id="ARBA00020887"/>
    </source>
</evidence>
<dbReference type="eggNOG" id="COG1674">
    <property type="taxonomic scope" value="Bacteria"/>
</dbReference>